<evidence type="ECO:0000313" key="7">
    <source>
        <dbReference type="Proteomes" id="UP000076858"/>
    </source>
</evidence>
<keyword evidence="5" id="KW-0067">ATP-binding</keyword>
<dbReference type="Proteomes" id="UP000076858">
    <property type="component" value="Unassembled WGS sequence"/>
</dbReference>
<dbReference type="GO" id="GO:0005829">
    <property type="term" value="C:cytosol"/>
    <property type="evidence" value="ECO:0007669"/>
    <property type="project" value="TreeGrafter"/>
</dbReference>
<dbReference type="SUPFAM" id="SSF52402">
    <property type="entry name" value="Adenine nucleotide alpha hydrolases-like"/>
    <property type="match status" value="1"/>
</dbReference>
<evidence type="ECO:0000313" key="6">
    <source>
        <dbReference type="EMBL" id="KZS00300.1"/>
    </source>
</evidence>
<dbReference type="GO" id="GO:0003921">
    <property type="term" value="F:GMP synthase activity"/>
    <property type="evidence" value="ECO:0007669"/>
    <property type="project" value="TreeGrafter"/>
</dbReference>
<keyword evidence="4" id="KW-0658">Purine biosynthesis</keyword>
<keyword evidence="2" id="KW-0547">Nucleotide-binding</keyword>
<dbReference type="Gene3D" id="3.40.50.620">
    <property type="entry name" value="HUPs"/>
    <property type="match status" value="1"/>
</dbReference>
<dbReference type="AlphaFoldDB" id="A0A164HJB0"/>
<dbReference type="EMBL" id="LRGB01010822">
    <property type="protein sequence ID" value="KZS00300.1"/>
    <property type="molecule type" value="Genomic_DNA"/>
</dbReference>
<gene>
    <name evidence="6" type="ORF">APZ42_003444</name>
</gene>
<comment type="caution">
    <text evidence="6">The sequence shown here is derived from an EMBL/GenBank/DDBJ whole genome shotgun (WGS) entry which is preliminary data.</text>
</comment>
<keyword evidence="7" id="KW-1185">Reference proteome</keyword>
<keyword evidence="3" id="KW-0332">GMP biosynthesis</keyword>
<evidence type="ECO:0000256" key="4">
    <source>
        <dbReference type="ARBA" id="ARBA00022755"/>
    </source>
</evidence>
<evidence type="ECO:0000256" key="1">
    <source>
        <dbReference type="ARBA" id="ARBA00022598"/>
    </source>
</evidence>
<dbReference type="PANTHER" id="PTHR11922:SF2">
    <property type="entry name" value="GMP SYNTHASE [GLUTAMINE-HYDROLYZING]"/>
    <property type="match status" value="1"/>
</dbReference>
<accession>A0A164HJB0</accession>
<organism evidence="6 7">
    <name type="scientific">Daphnia magna</name>
    <dbReference type="NCBI Taxonomy" id="35525"/>
    <lineage>
        <taxon>Eukaryota</taxon>
        <taxon>Metazoa</taxon>
        <taxon>Ecdysozoa</taxon>
        <taxon>Arthropoda</taxon>
        <taxon>Crustacea</taxon>
        <taxon>Branchiopoda</taxon>
        <taxon>Diplostraca</taxon>
        <taxon>Cladocera</taxon>
        <taxon>Anomopoda</taxon>
        <taxon>Daphniidae</taxon>
        <taxon>Daphnia</taxon>
    </lineage>
</organism>
<evidence type="ECO:0000256" key="5">
    <source>
        <dbReference type="ARBA" id="ARBA00022840"/>
    </source>
</evidence>
<dbReference type="PANTHER" id="PTHR11922">
    <property type="entry name" value="GMP SYNTHASE-RELATED"/>
    <property type="match status" value="1"/>
</dbReference>
<dbReference type="GO" id="GO:0005524">
    <property type="term" value="F:ATP binding"/>
    <property type="evidence" value="ECO:0007669"/>
    <property type="project" value="UniProtKB-KW"/>
</dbReference>
<sequence length="115" mass="13186">MLKVYCEDFHKNEVRTLGHELGLPAELLERHPFPTPGLSIRIIYAEELFMETDCGETQVLIRLMVDYANMAAKKHALLNRIEIAMSEEDRFLLEELSNGRLCQHGSQETCLAHSD</sequence>
<evidence type="ECO:0000256" key="3">
    <source>
        <dbReference type="ARBA" id="ARBA00022749"/>
    </source>
</evidence>
<protein>
    <submittedName>
        <fullName evidence="6">GMP synthase</fullName>
    </submittedName>
</protein>
<name>A0A164HJB0_9CRUS</name>
<reference evidence="6 7" key="1">
    <citation type="submission" date="2016-03" db="EMBL/GenBank/DDBJ databases">
        <title>EvidentialGene: Evidence-directed Construction of Genes on Genomes.</title>
        <authorList>
            <person name="Gilbert D.G."/>
            <person name="Choi J.-H."/>
            <person name="Mockaitis K."/>
            <person name="Colbourne J."/>
            <person name="Pfrender M."/>
        </authorList>
    </citation>
    <scope>NUCLEOTIDE SEQUENCE [LARGE SCALE GENOMIC DNA]</scope>
    <source>
        <strain evidence="6 7">Xinb3</strain>
        <tissue evidence="6">Complete organism</tissue>
    </source>
</reference>
<dbReference type="InterPro" id="IPR014729">
    <property type="entry name" value="Rossmann-like_a/b/a_fold"/>
</dbReference>
<dbReference type="STRING" id="35525.A0A164HJB0"/>
<keyword evidence="1" id="KW-0436">Ligase</keyword>
<evidence type="ECO:0000256" key="2">
    <source>
        <dbReference type="ARBA" id="ARBA00022741"/>
    </source>
</evidence>
<proteinExistence type="predicted"/>